<dbReference type="InterPro" id="IPR001938">
    <property type="entry name" value="Thaumatin"/>
</dbReference>
<dbReference type="Proteomes" id="UP000027586">
    <property type="component" value="Unassembled WGS sequence"/>
</dbReference>
<dbReference type="OrthoDB" id="430315at2759"/>
<feature type="chain" id="PRO_5001656024" evidence="2">
    <location>
        <begin position="19"/>
        <end position="224"/>
    </location>
</feature>
<evidence type="ECO:0000313" key="3">
    <source>
        <dbReference type="EMBL" id="CDH58841.1"/>
    </source>
</evidence>
<keyword evidence="4" id="KW-1185">Reference proteome</keyword>
<name>A0A068SC54_9FUNG</name>
<sequence length="224" mass="23545">MVQLSLLSALALAGVSLAAPSARSNVGVTIKNHCDVDLDVYKLTNGHGNTDTSYELSPGASKTVNVDASWAGRFWACGPKDPKKCGHYGSPVSLAEFKFSGFQGVDFYDISFVDGFNLPVKIKPNSKDQGEFGKYDCGAATCSTLPSCPAGLESEGGACKSACAAFGTDEFCCTGSYNGPDKCAASKYARHFKSGCSDAYSYAYDDADSTFGCRSNGYTVTFCP</sequence>
<feature type="disulfide bond" evidence="1">
    <location>
        <begin position="163"/>
        <end position="172"/>
    </location>
</feature>
<dbReference type="PRINTS" id="PR00347">
    <property type="entry name" value="THAUMATIN"/>
</dbReference>
<dbReference type="Pfam" id="PF00314">
    <property type="entry name" value="Thaumatin"/>
    <property type="match status" value="1"/>
</dbReference>
<dbReference type="STRING" id="1263082.A0A068SC54"/>
<dbReference type="Gene3D" id="2.60.110.10">
    <property type="entry name" value="Thaumatin"/>
    <property type="match status" value="1"/>
</dbReference>
<reference evidence="3" key="1">
    <citation type="submission" date="2013-08" db="EMBL/GenBank/DDBJ databases">
        <title>Gene expansion shapes genome architecture in the human pathogen Lichtheimia corymbifera: an evolutionary genomics analysis in the ancient terrestrial Mucorales (Mucoromycotina).</title>
        <authorList>
            <person name="Schwartze V.U."/>
            <person name="Winter S."/>
            <person name="Shelest E."/>
            <person name="Marcet-Houben M."/>
            <person name="Horn F."/>
            <person name="Wehner S."/>
            <person name="Hoffmann K."/>
            <person name="Riege K."/>
            <person name="Sammeth M."/>
            <person name="Nowrousian M."/>
            <person name="Valiante V."/>
            <person name="Linde J."/>
            <person name="Jacobsen I.D."/>
            <person name="Marz M."/>
            <person name="Brakhage A.A."/>
            <person name="Gabaldon T."/>
            <person name="Bocker S."/>
            <person name="Voigt K."/>
        </authorList>
    </citation>
    <scope>NUCLEOTIDE SEQUENCE [LARGE SCALE GENOMIC DNA]</scope>
    <source>
        <strain evidence="3">FSU 9682</strain>
    </source>
</reference>
<feature type="signal peptide" evidence="2">
    <location>
        <begin position="1"/>
        <end position="18"/>
    </location>
</feature>
<dbReference type="PIRSF" id="PIRSF002703">
    <property type="entry name" value="Thaumatin"/>
    <property type="match status" value="1"/>
</dbReference>
<gene>
    <name evidence="3" type="ORF">LCOR_09688.1</name>
</gene>
<dbReference type="AlphaFoldDB" id="A0A068SC54"/>
<dbReference type="PANTHER" id="PTHR31013:SF2">
    <property type="entry name" value="THAUMATIN-LIKE PROTEIN"/>
    <property type="match status" value="1"/>
</dbReference>
<proteinExistence type="predicted"/>
<dbReference type="SUPFAM" id="SSF49870">
    <property type="entry name" value="Osmotin, thaumatin-like protein"/>
    <property type="match status" value="1"/>
</dbReference>
<evidence type="ECO:0000256" key="2">
    <source>
        <dbReference type="SAM" id="SignalP"/>
    </source>
</evidence>
<comment type="caution">
    <text evidence="3">The sequence shown here is derived from an EMBL/GenBank/DDBJ whole genome shotgun (WGS) entry which is preliminary data.</text>
</comment>
<accession>A0A068SC54</accession>
<organism evidence="3 4">
    <name type="scientific">Lichtheimia corymbifera JMRC:FSU:9682</name>
    <dbReference type="NCBI Taxonomy" id="1263082"/>
    <lineage>
        <taxon>Eukaryota</taxon>
        <taxon>Fungi</taxon>
        <taxon>Fungi incertae sedis</taxon>
        <taxon>Mucoromycota</taxon>
        <taxon>Mucoromycotina</taxon>
        <taxon>Mucoromycetes</taxon>
        <taxon>Mucorales</taxon>
        <taxon>Lichtheimiaceae</taxon>
        <taxon>Lichtheimia</taxon>
    </lineage>
</organism>
<protein>
    <submittedName>
        <fullName evidence="3">Thaumatin-like protein</fullName>
    </submittedName>
</protein>
<dbReference type="PROSITE" id="PS51367">
    <property type="entry name" value="THAUMATIN_2"/>
    <property type="match status" value="1"/>
</dbReference>
<dbReference type="VEuPathDB" id="FungiDB:LCOR_09688.1"/>
<feature type="disulfide bond" evidence="1">
    <location>
        <begin position="137"/>
        <end position="196"/>
    </location>
</feature>
<dbReference type="InterPro" id="IPR037176">
    <property type="entry name" value="Osmotin/thaumatin-like_sf"/>
</dbReference>
<dbReference type="SMART" id="SM00205">
    <property type="entry name" value="THN"/>
    <property type="match status" value="1"/>
</dbReference>
<dbReference type="EMBL" id="CBTN010000061">
    <property type="protein sequence ID" value="CDH58841.1"/>
    <property type="molecule type" value="Genomic_DNA"/>
</dbReference>
<feature type="disulfide bond" evidence="1">
    <location>
        <begin position="34"/>
        <end position="223"/>
    </location>
</feature>
<feature type="disulfide bond" evidence="1">
    <location>
        <begin position="148"/>
        <end position="159"/>
    </location>
</feature>
<evidence type="ECO:0000256" key="1">
    <source>
        <dbReference type="PIRSR" id="PIRSR002703-1"/>
    </source>
</evidence>
<feature type="disulfide bond" evidence="1">
    <location>
        <begin position="173"/>
        <end position="183"/>
    </location>
</feature>
<evidence type="ECO:0000313" key="4">
    <source>
        <dbReference type="Proteomes" id="UP000027586"/>
    </source>
</evidence>
<keyword evidence="1" id="KW-1015">Disulfide bond</keyword>
<dbReference type="PANTHER" id="PTHR31013">
    <property type="entry name" value="THAUMATIN FAMILY PROTEIN-RELATED"/>
    <property type="match status" value="1"/>
</dbReference>
<keyword evidence="2" id="KW-0732">Signal</keyword>